<evidence type="ECO:0008006" key="3">
    <source>
        <dbReference type="Google" id="ProtNLM"/>
    </source>
</evidence>
<organism evidence="1 2">
    <name type="scientific">Legionella cardiaca</name>
    <dbReference type="NCBI Taxonomy" id="1071983"/>
    <lineage>
        <taxon>Bacteria</taxon>
        <taxon>Pseudomonadati</taxon>
        <taxon>Pseudomonadota</taxon>
        <taxon>Gammaproteobacteria</taxon>
        <taxon>Legionellales</taxon>
        <taxon>Legionellaceae</taxon>
        <taxon>Legionella</taxon>
    </lineage>
</organism>
<proteinExistence type="predicted"/>
<evidence type="ECO:0000313" key="2">
    <source>
        <dbReference type="Proteomes" id="UP001222087"/>
    </source>
</evidence>
<dbReference type="Pfam" id="PF07388">
    <property type="entry name" value="A-2_8-polyST"/>
    <property type="match status" value="1"/>
</dbReference>
<keyword evidence="2" id="KW-1185">Reference proteome</keyword>
<dbReference type="EMBL" id="CP119078">
    <property type="protein sequence ID" value="WED41896.1"/>
    <property type="molecule type" value="Genomic_DNA"/>
</dbReference>
<gene>
    <name evidence="1" type="ORF">PXX05_08100</name>
</gene>
<evidence type="ECO:0000313" key="1">
    <source>
        <dbReference type="EMBL" id="WED41896.1"/>
    </source>
</evidence>
<dbReference type="Proteomes" id="UP001222087">
    <property type="component" value="Chromosome"/>
</dbReference>
<sequence>MTTYSLISIDHVNQLIPALAALKHFNARENISSRRVLIFTKPHLYFSDTTLNQIRALLRNESSCTLIVGNTLFKDLKLLNNMPVLLRAKFLLKKLKDYPITEIFFSHDISSDFWNQTLMHAFPEANRICYGDALGLVYSQHHFTQLMYSIRINNKILLTNLLARLKRRFIYPNKKNQLLANRAILAIPCDPGKDFLNQCELSIVSQQELQDCVKQLSDSLPDFKVHMKELILQSQKPCFLLMPSNFTESKLTTLENEIALYQDILSTHTPEESRIIIKPHPAHNPNFLQEIVRVLKRNYDVHLVDGQYYHLPIELAESLIQGCEILSVSYSSVSIPYIYNKPVKHVLTQKMIEDYFSKEKMHWFIESNNLYLRMIAALKDWNRTHALSI</sequence>
<name>A0ABY8AQ46_9GAMM</name>
<dbReference type="InterPro" id="IPR010866">
    <property type="entry name" value="A-2_8-polyST"/>
</dbReference>
<protein>
    <recommendedName>
        <fullName evidence="3">Capsule polysaccharide biosynthesis protein</fullName>
    </recommendedName>
</protein>
<reference evidence="1 2" key="1">
    <citation type="submission" date="2023-02" db="EMBL/GenBank/DDBJ databases">
        <title>Genome Sequence of L. cardiaca H63T.</title>
        <authorList>
            <person name="Lopez A.E."/>
            <person name="Cianciotto N.P."/>
        </authorList>
    </citation>
    <scope>NUCLEOTIDE SEQUENCE [LARGE SCALE GENOMIC DNA]</scope>
    <source>
        <strain evidence="1 2">H63</strain>
    </source>
</reference>
<accession>A0ABY8AQ46</accession>
<dbReference type="RefSeq" id="WP_275087720.1">
    <property type="nucleotide sequence ID" value="NZ_CP119078.1"/>
</dbReference>